<keyword evidence="2" id="KW-1133">Transmembrane helix</keyword>
<feature type="compositionally biased region" description="Pro residues" evidence="1">
    <location>
        <begin position="14"/>
        <end position="23"/>
    </location>
</feature>
<feature type="region of interest" description="Disordered" evidence="1">
    <location>
        <begin position="1"/>
        <end position="25"/>
    </location>
</feature>
<name>A0AAE3W2I7_9ACTN</name>
<accession>A0AAE3W2I7</accession>
<dbReference type="Proteomes" id="UP001240236">
    <property type="component" value="Unassembled WGS sequence"/>
</dbReference>
<feature type="transmembrane region" description="Helical" evidence="2">
    <location>
        <begin position="38"/>
        <end position="69"/>
    </location>
</feature>
<keyword evidence="4" id="KW-1185">Reference proteome</keyword>
<dbReference type="EMBL" id="JAUSUZ010000001">
    <property type="protein sequence ID" value="MDQ0368097.1"/>
    <property type="molecule type" value="Genomic_DNA"/>
</dbReference>
<evidence type="ECO:0000256" key="2">
    <source>
        <dbReference type="SAM" id="Phobius"/>
    </source>
</evidence>
<dbReference type="AlphaFoldDB" id="A0AAE3W2I7"/>
<comment type="caution">
    <text evidence="3">The sequence shown here is derived from an EMBL/GenBank/DDBJ whole genome shotgun (WGS) entry which is preliminary data.</text>
</comment>
<feature type="transmembrane region" description="Helical" evidence="2">
    <location>
        <begin position="89"/>
        <end position="112"/>
    </location>
</feature>
<sequence>MDDLRRLRTTDPQSPEPGQPPQPIQRDWRDTLRAASDLALTGIVMTVAALPVVTAGAAAGAASAAVATYTDQERFPGVRQTARVFARGLLPGIPPLLAVVAFGVLIRLNVHALSVGLVPGGRPLIWATLLLGLAGAGFAGMVVVELGRATAAAGPDGPGTGWRVALREAGRLVVARPAVPAASAGVLGLTIAIGYLIQAIMVPILAGYALLALHVIRRRLAPSTATDATARSS</sequence>
<feature type="transmembrane region" description="Helical" evidence="2">
    <location>
        <begin position="124"/>
        <end position="144"/>
    </location>
</feature>
<protein>
    <recommendedName>
        <fullName evidence="5">DUF4013 domain-containing protein</fullName>
    </recommendedName>
</protein>
<evidence type="ECO:0000256" key="1">
    <source>
        <dbReference type="SAM" id="MobiDB-lite"/>
    </source>
</evidence>
<dbReference type="RefSeq" id="WP_307242535.1">
    <property type="nucleotide sequence ID" value="NZ_JAUSUZ010000001.1"/>
</dbReference>
<keyword evidence="2" id="KW-0472">Membrane</keyword>
<organism evidence="3 4">
    <name type="scientific">Catenuloplanes indicus</name>
    <dbReference type="NCBI Taxonomy" id="137267"/>
    <lineage>
        <taxon>Bacteria</taxon>
        <taxon>Bacillati</taxon>
        <taxon>Actinomycetota</taxon>
        <taxon>Actinomycetes</taxon>
        <taxon>Micromonosporales</taxon>
        <taxon>Micromonosporaceae</taxon>
        <taxon>Catenuloplanes</taxon>
    </lineage>
</organism>
<evidence type="ECO:0008006" key="5">
    <source>
        <dbReference type="Google" id="ProtNLM"/>
    </source>
</evidence>
<feature type="transmembrane region" description="Helical" evidence="2">
    <location>
        <begin position="186"/>
        <end position="211"/>
    </location>
</feature>
<reference evidence="3 4" key="1">
    <citation type="submission" date="2023-07" db="EMBL/GenBank/DDBJ databases">
        <title>Sequencing the genomes of 1000 actinobacteria strains.</title>
        <authorList>
            <person name="Klenk H.-P."/>
        </authorList>
    </citation>
    <scope>NUCLEOTIDE SEQUENCE [LARGE SCALE GENOMIC DNA]</scope>
    <source>
        <strain evidence="3 4">DSM 44709</strain>
    </source>
</reference>
<keyword evidence="2" id="KW-0812">Transmembrane</keyword>
<evidence type="ECO:0000313" key="4">
    <source>
        <dbReference type="Proteomes" id="UP001240236"/>
    </source>
</evidence>
<evidence type="ECO:0000313" key="3">
    <source>
        <dbReference type="EMBL" id="MDQ0368097.1"/>
    </source>
</evidence>
<gene>
    <name evidence="3" type="ORF">J2S42_004766</name>
</gene>
<proteinExistence type="predicted"/>